<dbReference type="RefSeq" id="WP_316792774.1">
    <property type="nucleotide sequence ID" value="NZ_CP053540.1"/>
</dbReference>
<accession>A0AA96Y934</accession>
<gene>
    <name evidence="1" type="ORF">HNI00_09530</name>
</gene>
<organism evidence="1">
    <name type="scientific">Thermoleptolyngbya oregonensis NK1-22</name>
    <dbReference type="NCBI Taxonomy" id="2547457"/>
    <lineage>
        <taxon>Bacteria</taxon>
        <taxon>Bacillati</taxon>
        <taxon>Cyanobacteriota</taxon>
        <taxon>Cyanophyceae</taxon>
        <taxon>Oculatellales</taxon>
        <taxon>Oculatellaceae</taxon>
        <taxon>Thermoleptolyngbya</taxon>
    </lineage>
</organism>
<protein>
    <submittedName>
        <fullName evidence="1">DUF3052 family protein</fullName>
    </submittedName>
</protein>
<name>A0AA96Y934_9CYAN</name>
<dbReference type="AlphaFoldDB" id="A0AA96Y934"/>
<evidence type="ECO:0000313" key="1">
    <source>
        <dbReference type="EMBL" id="WOB43373.1"/>
    </source>
</evidence>
<dbReference type="EMBL" id="CP053540">
    <property type="protein sequence ID" value="WOB43373.1"/>
    <property type="molecule type" value="Genomic_DNA"/>
</dbReference>
<dbReference type="SUPFAM" id="SSF53335">
    <property type="entry name" value="S-adenosyl-L-methionine-dependent methyltransferases"/>
    <property type="match status" value="1"/>
</dbReference>
<proteinExistence type="predicted"/>
<sequence length="131" mass="14218">MARTLAQKLGIKPGARLLLLNAPADYATRLEPLPEGATLHTQPSGTYDFVQLFVRSRADLAEYLAIALPALKPGGLLWFAYPKKSSGVKTDITRDVGWDIVTQAGLKGVAQVAIDETWSALRFRPVEQVGT</sequence>
<dbReference type="KEGG" id="tog:HNI00_09530"/>
<reference evidence="1" key="1">
    <citation type="submission" date="2020-05" db="EMBL/GenBank/DDBJ databases">
        <authorList>
            <person name="Zhu T."/>
            <person name="Keshari N."/>
            <person name="Lu X."/>
        </authorList>
    </citation>
    <scope>NUCLEOTIDE SEQUENCE</scope>
    <source>
        <strain evidence="1">NK1-22</strain>
    </source>
</reference>
<dbReference type="InterPro" id="IPR029063">
    <property type="entry name" value="SAM-dependent_MTases_sf"/>
</dbReference>